<dbReference type="GO" id="GO:0016757">
    <property type="term" value="F:glycosyltransferase activity"/>
    <property type="evidence" value="ECO:0007669"/>
    <property type="project" value="UniProtKB-KW"/>
</dbReference>
<keyword evidence="2" id="KW-0328">Glycosyltransferase</keyword>
<dbReference type="EC" id="2.4.-.-" evidence="2"/>
<dbReference type="RefSeq" id="WP_315585284.1">
    <property type="nucleotide sequence ID" value="NZ_JAVXUR010000001.1"/>
</dbReference>
<dbReference type="SUPFAM" id="SSF53448">
    <property type="entry name" value="Nucleotide-diphospho-sugar transferases"/>
    <property type="match status" value="1"/>
</dbReference>
<dbReference type="Proteomes" id="UP001255917">
    <property type="component" value="Unassembled WGS sequence"/>
</dbReference>
<evidence type="ECO:0000259" key="1">
    <source>
        <dbReference type="Pfam" id="PF00535"/>
    </source>
</evidence>
<evidence type="ECO:0000313" key="3">
    <source>
        <dbReference type="Proteomes" id="UP001255917"/>
    </source>
</evidence>
<dbReference type="PANTHER" id="PTHR43685:SF2">
    <property type="entry name" value="GLYCOSYLTRANSFERASE 2-LIKE DOMAIN-CONTAINING PROTEIN"/>
    <property type="match status" value="1"/>
</dbReference>
<dbReference type="PANTHER" id="PTHR43685">
    <property type="entry name" value="GLYCOSYLTRANSFERASE"/>
    <property type="match status" value="1"/>
</dbReference>
<accession>A0ABU3NAR6</accession>
<comment type="caution">
    <text evidence="2">The sequence shown here is derived from an EMBL/GenBank/DDBJ whole genome shotgun (WGS) entry which is preliminary data.</text>
</comment>
<keyword evidence="2" id="KW-0808">Transferase</keyword>
<dbReference type="Pfam" id="PF00535">
    <property type="entry name" value="Glycos_transf_2"/>
    <property type="match status" value="1"/>
</dbReference>
<feature type="domain" description="Glycosyltransferase 2-like" evidence="1">
    <location>
        <begin position="10"/>
        <end position="168"/>
    </location>
</feature>
<organism evidence="2 3">
    <name type="scientific">Halomonas saccharevitans</name>
    <dbReference type="NCBI Taxonomy" id="416872"/>
    <lineage>
        <taxon>Bacteria</taxon>
        <taxon>Pseudomonadati</taxon>
        <taxon>Pseudomonadota</taxon>
        <taxon>Gammaproteobacteria</taxon>
        <taxon>Oceanospirillales</taxon>
        <taxon>Halomonadaceae</taxon>
        <taxon>Halomonas</taxon>
    </lineage>
</organism>
<dbReference type="CDD" id="cd00761">
    <property type="entry name" value="Glyco_tranf_GTA_type"/>
    <property type="match status" value="1"/>
</dbReference>
<dbReference type="InterPro" id="IPR001173">
    <property type="entry name" value="Glyco_trans_2-like"/>
</dbReference>
<evidence type="ECO:0000313" key="2">
    <source>
        <dbReference type="EMBL" id="MDT8878296.1"/>
    </source>
</evidence>
<reference evidence="3" key="1">
    <citation type="submission" date="2023-07" db="EMBL/GenBank/DDBJ databases">
        <title>Substrates and metabolic shifts associated with increased methane emissions in unrestored hypersaline salterns.</title>
        <authorList>
            <person name="Bueno De Mesquita C.P."/>
            <person name="Tringe S.G."/>
        </authorList>
    </citation>
    <scope>NUCLEOTIDE SEQUENCE [LARGE SCALE GENOMIC DNA]</scope>
    <source>
        <strain evidence="3">I4</strain>
    </source>
</reference>
<dbReference type="InterPro" id="IPR029044">
    <property type="entry name" value="Nucleotide-diphossugar_trans"/>
</dbReference>
<proteinExistence type="predicted"/>
<gene>
    <name evidence="2" type="ORF">RSO68_02300</name>
</gene>
<dbReference type="Gene3D" id="3.90.550.10">
    <property type="entry name" value="Spore Coat Polysaccharide Biosynthesis Protein SpsA, Chain A"/>
    <property type="match status" value="1"/>
</dbReference>
<sequence length="301" mass="34914">MQDMQPTVAIIIPCFNRWPHIQEAIESVLTQTWSNTQCIVVDDASTDDSFARLKEHYETHPKVTIHQLESNQGQSAARNRGVELSDSDYIGFLDSDDLFVDTAVASRIQLAKDHPNFEGIVFGEKVDETTKQSLLPGKKPHAESLILSEYIENMGWLCTNSFIMKRKAFIDLNGFNESLRKKEDVEFFLRALSIHEARYAKGACCMVRDLDTQRARHDHERIIEQGQRFIEAVQTIPKLSCTLTKDQKKKLVRADTKSALQSLYRMKQSRRFRRTMREAITAGKIRPDFRMFKRYLLSFFW</sequence>
<protein>
    <submittedName>
        <fullName evidence="2">Glycosyltransferase family A protein</fullName>
        <ecNumber evidence="2">2.4.-.-</ecNumber>
    </submittedName>
</protein>
<name>A0ABU3NAR6_9GAMM</name>
<dbReference type="InterPro" id="IPR050834">
    <property type="entry name" value="Glycosyltransf_2"/>
</dbReference>
<dbReference type="EMBL" id="JAVXUR010000001">
    <property type="protein sequence ID" value="MDT8878296.1"/>
    <property type="molecule type" value="Genomic_DNA"/>
</dbReference>
<keyword evidence="3" id="KW-1185">Reference proteome</keyword>